<dbReference type="PANTHER" id="PTHR43132:SF2">
    <property type="entry name" value="ARSENICAL RESISTANCE OPERON REPRESSOR ARSR-RELATED"/>
    <property type="match status" value="1"/>
</dbReference>
<dbReference type="InterPro" id="IPR001845">
    <property type="entry name" value="HTH_ArsR_DNA-bd_dom"/>
</dbReference>
<dbReference type="InterPro" id="IPR011991">
    <property type="entry name" value="ArsR-like_HTH"/>
</dbReference>
<evidence type="ECO:0000259" key="4">
    <source>
        <dbReference type="PROSITE" id="PS50987"/>
    </source>
</evidence>
<evidence type="ECO:0000256" key="3">
    <source>
        <dbReference type="ARBA" id="ARBA00023163"/>
    </source>
</evidence>
<dbReference type="Pfam" id="PF01022">
    <property type="entry name" value="HTH_5"/>
    <property type="match status" value="1"/>
</dbReference>
<sequence>MATARNTPQDELATYADQAARLLKNLANTHRLSVLCALVSSGRELSVTELLNAIPLSGSALSQHLARLREDNLVTTRRDSQTIYYRVVEGPALKIIKVLQQHYCSTAQEDD</sequence>
<keyword evidence="1" id="KW-0805">Transcription regulation</keyword>
<proteinExistence type="predicted"/>
<dbReference type="RefSeq" id="WP_131258154.1">
    <property type="nucleotide sequence ID" value="NZ_JBHSUS010000001.1"/>
</dbReference>
<name>A0ABW1XJH1_9ALTE</name>
<reference evidence="6" key="1">
    <citation type="journal article" date="2019" name="Int. J. Syst. Evol. Microbiol.">
        <title>The Global Catalogue of Microorganisms (GCM) 10K type strain sequencing project: providing services to taxonomists for standard genome sequencing and annotation.</title>
        <authorList>
            <consortium name="The Broad Institute Genomics Platform"/>
            <consortium name="The Broad Institute Genome Sequencing Center for Infectious Disease"/>
            <person name="Wu L."/>
            <person name="Ma J."/>
        </authorList>
    </citation>
    <scope>NUCLEOTIDE SEQUENCE [LARGE SCALE GENOMIC DNA]</scope>
    <source>
        <strain evidence="6">CGMCC 1.16031</strain>
    </source>
</reference>
<dbReference type="EMBL" id="JBHSUS010000001">
    <property type="protein sequence ID" value="MFC6440356.1"/>
    <property type="molecule type" value="Genomic_DNA"/>
</dbReference>
<dbReference type="PANTHER" id="PTHR43132">
    <property type="entry name" value="ARSENICAL RESISTANCE OPERON REPRESSOR ARSR-RELATED"/>
    <property type="match status" value="1"/>
</dbReference>
<organism evidence="5 6">
    <name type="scientific">Pseudobowmanella zhangzhouensis</name>
    <dbReference type="NCBI Taxonomy" id="1537679"/>
    <lineage>
        <taxon>Bacteria</taxon>
        <taxon>Pseudomonadati</taxon>
        <taxon>Pseudomonadota</taxon>
        <taxon>Gammaproteobacteria</taxon>
        <taxon>Alteromonadales</taxon>
        <taxon>Alteromonadaceae</taxon>
    </lineage>
</organism>
<feature type="domain" description="HTH arsR-type" evidence="4">
    <location>
        <begin position="12"/>
        <end position="107"/>
    </location>
</feature>
<evidence type="ECO:0000256" key="1">
    <source>
        <dbReference type="ARBA" id="ARBA00023015"/>
    </source>
</evidence>
<dbReference type="Gene3D" id="1.10.10.10">
    <property type="entry name" value="Winged helix-like DNA-binding domain superfamily/Winged helix DNA-binding domain"/>
    <property type="match status" value="1"/>
</dbReference>
<dbReference type="NCBIfam" id="NF033788">
    <property type="entry name" value="HTH_metalloreg"/>
    <property type="match status" value="1"/>
</dbReference>
<comment type="caution">
    <text evidence="5">The sequence shown here is derived from an EMBL/GenBank/DDBJ whole genome shotgun (WGS) entry which is preliminary data.</text>
</comment>
<evidence type="ECO:0000313" key="5">
    <source>
        <dbReference type="EMBL" id="MFC6440356.1"/>
    </source>
</evidence>
<dbReference type="SUPFAM" id="SSF46785">
    <property type="entry name" value="Winged helix' DNA-binding domain"/>
    <property type="match status" value="1"/>
</dbReference>
<keyword evidence="6" id="KW-1185">Reference proteome</keyword>
<dbReference type="Proteomes" id="UP001596364">
    <property type="component" value="Unassembled WGS sequence"/>
</dbReference>
<evidence type="ECO:0000256" key="2">
    <source>
        <dbReference type="ARBA" id="ARBA00023125"/>
    </source>
</evidence>
<dbReference type="InterPro" id="IPR036390">
    <property type="entry name" value="WH_DNA-bd_sf"/>
</dbReference>
<dbReference type="PROSITE" id="PS50987">
    <property type="entry name" value="HTH_ARSR_2"/>
    <property type="match status" value="1"/>
</dbReference>
<accession>A0ABW1XJH1</accession>
<keyword evidence="2" id="KW-0238">DNA-binding</keyword>
<gene>
    <name evidence="5" type="ORF">ACFP85_09375</name>
</gene>
<dbReference type="CDD" id="cd00090">
    <property type="entry name" value="HTH_ARSR"/>
    <property type="match status" value="1"/>
</dbReference>
<dbReference type="InterPro" id="IPR051011">
    <property type="entry name" value="Metal_resp_trans_reg"/>
</dbReference>
<protein>
    <submittedName>
        <fullName evidence="5">ArsR/SmtB family transcription factor</fullName>
    </submittedName>
</protein>
<keyword evidence="3" id="KW-0804">Transcription</keyword>
<evidence type="ECO:0000313" key="6">
    <source>
        <dbReference type="Proteomes" id="UP001596364"/>
    </source>
</evidence>
<dbReference type="InterPro" id="IPR036388">
    <property type="entry name" value="WH-like_DNA-bd_sf"/>
</dbReference>
<dbReference type="SMART" id="SM00418">
    <property type="entry name" value="HTH_ARSR"/>
    <property type="match status" value="1"/>
</dbReference>
<dbReference type="PRINTS" id="PR00778">
    <property type="entry name" value="HTHARSR"/>
</dbReference>